<dbReference type="STRING" id="309807.SRU_0357"/>
<proteinExistence type="predicted"/>
<dbReference type="SUPFAM" id="SSF47413">
    <property type="entry name" value="lambda repressor-like DNA-binding domains"/>
    <property type="match status" value="1"/>
</dbReference>
<dbReference type="PROSITE" id="PS50932">
    <property type="entry name" value="HTH_LACI_2"/>
    <property type="match status" value="1"/>
</dbReference>
<dbReference type="AlphaFoldDB" id="Q2S5M8"/>
<gene>
    <name evidence="5" type="ordered locus">SRU_0357</name>
</gene>
<dbReference type="EMBL" id="CP000159">
    <property type="protein sequence ID" value="ABC44722.1"/>
    <property type="molecule type" value="Genomic_DNA"/>
</dbReference>
<dbReference type="HOGENOM" id="CLU_037628_6_1_10"/>
<evidence type="ECO:0000256" key="2">
    <source>
        <dbReference type="ARBA" id="ARBA00023125"/>
    </source>
</evidence>
<dbReference type="SMART" id="SM00354">
    <property type="entry name" value="HTH_LACI"/>
    <property type="match status" value="1"/>
</dbReference>
<dbReference type="EnsemblBacteria" id="ABC44722">
    <property type="protein sequence ID" value="ABC44722"/>
    <property type="gene ID" value="SRU_0357"/>
</dbReference>
<evidence type="ECO:0000256" key="1">
    <source>
        <dbReference type="ARBA" id="ARBA00023015"/>
    </source>
</evidence>
<dbReference type="Pfam" id="PF00356">
    <property type="entry name" value="LacI"/>
    <property type="match status" value="1"/>
</dbReference>
<reference evidence="5 6" key="1">
    <citation type="journal article" date="2005" name="Proc. Natl. Acad. Sci. U.S.A.">
        <title>The genome of Salinibacter ruber: convergence and gene exchange among hyperhalophilic bacteria and archaea.</title>
        <authorList>
            <person name="Mongodin E.F."/>
            <person name="Nelson K.E."/>
            <person name="Daugherty S."/>
            <person name="Deboy R.T."/>
            <person name="Wister J."/>
            <person name="Khouri H."/>
            <person name="Weidman J."/>
            <person name="Walsh D.A."/>
            <person name="Papke R.T."/>
            <person name="Sanchez Perez G."/>
            <person name="Sharma A.K."/>
            <person name="Nesbo C.L."/>
            <person name="MacLeod D."/>
            <person name="Bapteste E."/>
            <person name="Doolittle W.F."/>
            <person name="Charlebois R.L."/>
            <person name="Legault B."/>
            <person name="Rodriguez-Valera F."/>
        </authorList>
    </citation>
    <scope>NUCLEOTIDE SEQUENCE [LARGE SCALE GENOMIC DNA]</scope>
    <source>
        <strain evidence="6">DSM 13855 / CECT 5946 / M31</strain>
    </source>
</reference>
<dbReference type="Gene3D" id="1.10.260.40">
    <property type="entry name" value="lambda repressor-like DNA-binding domains"/>
    <property type="match status" value="1"/>
</dbReference>
<name>Q2S5M8_SALRD</name>
<keyword evidence="6" id="KW-1185">Reference proteome</keyword>
<sequence length="379" mass="42173">MLACKRLRTQFITFTPLLFVSTTIYDIAERADVSTATVSRVFNDESGVSEDTRQHVLDAAAALNYRPHASAQNLARQHTNQIAVVAPVVANYFYMHVMRGIQHALADRDMDLMVHAPANPQDRIHEQPDPKSLNTYMARALQPGRNDGILLLSMPLTDEWADRLAETSRAVVLVDGEHPRFESFAVDSREGGYKATQHLIDRGYERIGHITVEYDPPPARYRREGYEQALRDDNRAVQDKLIAASDERPFAFSEKGGYRAMTTLLGRKPRPDAVFAASDMQAMGAMQAAHENDLRVPEDLAIVGFDDLELSRCAGLTTLRQPARTMGTRATRTLLRRIEAAGAPPVSSTVFSPELVVRRTCGERPESEAASPGFVLRDQ</sequence>
<dbReference type="PANTHER" id="PTHR30146:SF109">
    <property type="entry name" value="HTH-TYPE TRANSCRIPTIONAL REGULATOR GALS"/>
    <property type="match status" value="1"/>
</dbReference>
<protein>
    <submittedName>
        <fullName evidence="5">Transcriptional regulator, LacI family</fullName>
    </submittedName>
</protein>
<dbReference type="CDD" id="cd06267">
    <property type="entry name" value="PBP1_LacI_sugar_binding-like"/>
    <property type="match status" value="1"/>
</dbReference>
<evidence type="ECO:0000259" key="4">
    <source>
        <dbReference type="PROSITE" id="PS50932"/>
    </source>
</evidence>
<dbReference type="Pfam" id="PF13377">
    <property type="entry name" value="Peripla_BP_3"/>
    <property type="match status" value="1"/>
</dbReference>
<dbReference type="InterPro" id="IPR046335">
    <property type="entry name" value="LacI/GalR-like_sensor"/>
</dbReference>
<accession>Q2S5M8</accession>
<dbReference type="InterPro" id="IPR000843">
    <property type="entry name" value="HTH_LacI"/>
</dbReference>
<dbReference type="GO" id="GO:0003700">
    <property type="term" value="F:DNA-binding transcription factor activity"/>
    <property type="evidence" value="ECO:0007669"/>
    <property type="project" value="TreeGrafter"/>
</dbReference>
<keyword evidence="2" id="KW-0238">DNA-binding</keyword>
<evidence type="ECO:0000313" key="6">
    <source>
        <dbReference type="Proteomes" id="UP000008674"/>
    </source>
</evidence>
<dbReference type="CDD" id="cd01392">
    <property type="entry name" value="HTH_LacI"/>
    <property type="match status" value="1"/>
</dbReference>
<evidence type="ECO:0000313" key="5">
    <source>
        <dbReference type="EMBL" id="ABC44722.1"/>
    </source>
</evidence>
<dbReference type="OrthoDB" id="9803256at2"/>
<dbReference type="SUPFAM" id="SSF53822">
    <property type="entry name" value="Periplasmic binding protein-like I"/>
    <property type="match status" value="1"/>
</dbReference>
<keyword evidence="3" id="KW-0804">Transcription</keyword>
<dbReference type="GO" id="GO:0000976">
    <property type="term" value="F:transcription cis-regulatory region binding"/>
    <property type="evidence" value="ECO:0007669"/>
    <property type="project" value="TreeGrafter"/>
</dbReference>
<dbReference type="eggNOG" id="COG1609">
    <property type="taxonomic scope" value="Bacteria"/>
</dbReference>
<dbReference type="Proteomes" id="UP000008674">
    <property type="component" value="Chromosome"/>
</dbReference>
<organism evidence="5 6">
    <name type="scientific">Salinibacter ruber (strain DSM 13855 / M31)</name>
    <dbReference type="NCBI Taxonomy" id="309807"/>
    <lineage>
        <taxon>Bacteria</taxon>
        <taxon>Pseudomonadati</taxon>
        <taxon>Rhodothermota</taxon>
        <taxon>Rhodothermia</taxon>
        <taxon>Rhodothermales</taxon>
        <taxon>Salinibacteraceae</taxon>
        <taxon>Salinibacter</taxon>
    </lineage>
</organism>
<dbReference type="InterPro" id="IPR010982">
    <property type="entry name" value="Lambda_DNA-bd_dom_sf"/>
</dbReference>
<dbReference type="InterPro" id="IPR028082">
    <property type="entry name" value="Peripla_BP_I"/>
</dbReference>
<feature type="domain" description="HTH lacI-type" evidence="4">
    <location>
        <begin position="22"/>
        <end position="76"/>
    </location>
</feature>
<dbReference type="PANTHER" id="PTHR30146">
    <property type="entry name" value="LACI-RELATED TRANSCRIPTIONAL REPRESSOR"/>
    <property type="match status" value="1"/>
</dbReference>
<dbReference type="Gene3D" id="3.40.50.2300">
    <property type="match status" value="2"/>
</dbReference>
<evidence type="ECO:0000256" key="3">
    <source>
        <dbReference type="ARBA" id="ARBA00023163"/>
    </source>
</evidence>
<keyword evidence="1" id="KW-0805">Transcription regulation</keyword>
<dbReference type="KEGG" id="sru:SRU_0357"/>